<reference evidence="1" key="1">
    <citation type="submission" date="2023-03" db="EMBL/GenBank/DDBJ databases">
        <title>Chromosome-scale reference genome and RAD-based genetic map of yellow starthistle (Centaurea solstitialis) reveal putative structural variation and QTLs associated with invader traits.</title>
        <authorList>
            <person name="Reatini B."/>
            <person name="Cang F.A."/>
            <person name="Jiang Q."/>
            <person name="Mckibben M.T.W."/>
            <person name="Barker M.S."/>
            <person name="Rieseberg L.H."/>
            <person name="Dlugosch K.M."/>
        </authorList>
    </citation>
    <scope>NUCLEOTIDE SEQUENCE</scope>
    <source>
        <strain evidence="1">CAN-66</strain>
        <tissue evidence="1">Leaf</tissue>
    </source>
</reference>
<gene>
    <name evidence="1" type="ORF">OSB04_014003</name>
</gene>
<accession>A0AA38TG33</accession>
<comment type="caution">
    <text evidence="1">The sequence shown here is derived from an EMBL/GenBank/DDBJ whole genome shotgun (WGS) entry which is preliminary data.</text>
</comment>
<name>A0AA38TG33_9ASTR</name>
<keyword evidence="2" id="KW-1185">Reference proteome</keyword>
<evidence type="ECO:0000313" key="1">
    <source>
        <dbReference type="EMBL" id="KAJ9559389.1"/>
    </source>
</evidence>
<dbReference type="Proteomes" id="UP001172457">
    <property type="component" value="Chromosome 3"/>
</dbReference>
<organism evidence="1 2">
    <name type="scientific">Centaurea solstitialis</name>
    <name type="common">yellow star-thistle</name>
    <dbReference type="NCBI Taxonomy" id="347529"/>
    <lineage>
        <taxon>Eukaryota</taxon>
        <taxon>Viridiplantae</taxon>
        <taxon>Streptophyta</taxon>
        <taxon>Embryophyta</taxon>
        <taxon>Tracheophyta</taxon>
        <taxon>Spermatophyta</taxon>
        <taxon>Magnoliopsida</taxon>
        <taxon>eudicotyledons</taxon>
        <taxon>Gunneridae</taxon>
        <taxon>Pentapetalae</taxon>
        <taxon>asterids</taxon>
        <taxon>campanulids</taxon>
        <taxon>Asterales</taxon>
        <taxon>Asteraceae</taxon>
        <taxon>Carduoideae</taxon>
        <taxon>Cardueae</taxon>
        <taxon>Centaureinae</taxon>
        <taxon>Centaurea</taxon>
    </lineage>
</organism>
<evidence type="ECO:0000313" key="2">
    <source>
        <dbReference type="Proteomes" id="UP001172457"/>
    </source>
</evidence>
<protein>
    <submittedName>
        <fullName evidence="1">Uncharacterized protein</fullName>
    </submittedName>
</protein>
<sequence length="89" mass="10088">MGEFQISSRYHIALLPTQVLEIEGEVNSRKSKTDFSHGRFQVRMLPSGNLILNTRDLFTMLPLDAYYISGTSYFEILLGVILIKKGYGS</sequence>
<dbReference type="AlphaFoldDB" id="A0AA38TG33"/>
<dbReference type="EMBL" id="JARYMX010000003">
    <property type="protein sequence ID" value="KAJ9559389.1"/>
    <property type="molecule type" value="Genomic_DNA"/>
</dbReference>
<proteinExistence type="predicted"/>